<name>A0A068WGJ4_ECHGR</name>
<dbReference type="GO" id="GO:0045505">
    <property type="term" value="F:dynein intermediate chain binding"/>
    <property type="evidence" value="ECO:0007669"/>
    <property type="project" value="TreeGrafter"/>
</dbReference>
<evidence type="ECO:0000256" key="7">
    <source>
        <dbReference type="ARBA" id="ARBA00022927"/>
    </source>
</evidence>
<dbReference type="AlphaFoldDB" id="A0A068WGJ4"/>
<sequence length="89" mass="10096">MSTGRAVVKNGDMPIEMQQHALTCARDAMSEFRIEKDIAIYIKTEFDKMYKPTWHCIVGSSYGSYVSHESKHFINFCLGEVGILLFKSG</sequence>
<evidence type="ECO:0000256" key="4">
    <source>
        <dbReference type="ARBA" id="ARBA00022490"/>
    </source>
</evidence>
<keyword evidence="4 10" id="KW-0963">Cytoplasm</keyword>
<dbReference type="CDD" id="cd21452">
    <property type="entry name" value="DLC-like_DYNLL1_DYNLL2"/>
    <property type="match status" value="1"/>
</dbReference>
<dbReference type="PANTHER" id="PTHR11886">
    <property type="entry name" value="DYNEIN LIGHT CHAIN"/>
    <property type="match status" value="1"/>
</dbReference>
<dbReference type="GO" id="GO:0015031">
    <property type="term" value="P:protein transport"/>
    <property type="evidence" value="ECO:0007669"/>
    <property type="project" value="UniProtKB-KW"/>
</dbReference>
<keyword evidence="5 10" id="KW-0493">Microtubule</keyword>
<reference evidence="11" key="2">
    <citation type="submission" date="2014-06" db="EMBL/GenBank/DDBJ databases">
        <authorList>
            <person name="Aslett M."/>
        </authorList>
    </citation>
    <scope>NUCLEOTIDE SEQUENCE</scope>
</reference>
<dbReference type="PANTHER" id="PTHR11886:SF35">
    <property type="entry name" value="DYNEIN LIGHT CHAIN"/>
    <property type="match status" value="1"/>
</dbReference>
<evidence type="ECO:0000313" key="11">
    <source>
        <dbReference type="EMBL" id="CDS16710.1"/>
    </source>
</evidence>
<reference evidence="11 12" key="1">
    <citation type="journal article" date="2013" name="Nature">
        <title>The genomes of four tapeworm species reveal adaptations to parasitism.</title>
        <authorList>
            <person name="Tsai I.J."/>
            <person name="Zarowiecki M."/>
            <person name="Holroyd N."/>
            <person name="Garciarrubio A."/>
            <person name="Sanchez-Flores A."/>
            <person name="Brooks K.L."/>
            <person name="Tracey A."/>
            <person name="Bobes R.J."/>
            <person name="Fragoso G."/>
            <person name="Sciutto E."/>
            <person name="Aslett M."/>
            <person name="Beasley H."/>
            <person name="Bennett H.M."/>
            <person name="Cai J."/>
            <person name="Camicia F."/>
            <person name="Clark R."/>
            <person name="Cucher M."/>
            <person name="De Silva N."/>
            <person name="Day T.A."/>
            <person name="Deplazes P."/>
            <person name="Estrada K."/>
            <person name="Fernandez C."/>
            <person name="Holland P.W."/>
            <person name="Hou J."/>
            <person name="Hu S."/>
            <person name="Huckvale T."/>
            <person name="Hung S.S."/>
            <person name="Kamenetzky L."/>
            <person name="Keane J.A."/>
            <person name="Kiss F."/>
            <person name="Koziol U."/>
            <person name="Lambert O."/>
            <person name="Liu K."/>
            <person name="Luo X."/>
            <person name="Luo Y."/>
            <person name="Macchiaroli N."/>
            <person name="Nichol S."/>
            <person name="Paps J."/>
            <person name="Parkinson J."/>
            <person name="Pouchkina-Stantcheva N."/>
            <person name="Riddiford N."/>
            <person name="Rosenzvit M."/>
            <person name="Salinas G."/>
            <person name="Wasmuth J.D."/>
            <person name="Zamanian M."/>
            <person name="Zheng Y."/>
            <person name="Cai X."/>
            <person name="Soberon X."/>
            <person name="Olson P.D."/>
            <person name="Laclette J.P."/>
            <person name="Brehm K."/>
            <person name="Berriman M."/>
            <person name="Garciarrubio A."/>
            <person name="Bobes R.J."/>
            <person name="Fragoso G."/>
            <person name="Sanchez-Flores A."/>
            <person name="Estrada K."/>
            <person name="Cevallos M.A."/>
            <person name="Morett E."/>
            <person name="Gonzalez V."/>
            <person name="Portillo T."/>
            <person name="Ochoa-Leyva A."/>
            <person name="Jose M.V."/>
            <person name="Sciutto E."/>
            <person name="Landa A."/>
            <person name="Jimenez L."/>
            <person name="Valdes V."/>
            <person name="Carrero J.C."/>
            <person name="Larralde C."/>
            <person name="Morales-Montor J."/>
            <person name="Limon-Lason J."/>
            <person name="Soberon X."/>
            <person name="Laclette J.P."/>
        </authorList>
    </citation>
    <scope>NUCLEOTIDE SEQUENCE [LARGE SCALE GENOMIC DNA]</scope>
</reference>
<comment type="subcellular location">
    <subcellularLocation>
        <location evidence="2 10">Cytoplasm</location>
        <location evidence="2 10">Cytoskeleton</location>
    </subcellularLocation>
    <subcellularLocation>
        <location evidence="1">Nucleus</location>
    </subcellularLocation>
</comment>
<evidence type="ECO:0000256" key="5">
    <source>
        <dbReference type="ARBA" id="ARBA00022701"/>
    </source>
</evidence>
<protein>
    <recommendedName>
        <fullName evidence="10">Dynein light chain</fullName>
    </recommendedName>
</protein>
<evidence type="ECO:0000256" key="2">
    <source>
        <dbReference type="ARBA" id="ARBA00004245"/>
    </source>
</evidence>
<evidence type="ECO:0000256" key="3">
    <source>
        <dbReference type="ARBA" id="ARBA00022448"/>
    </source>
</evidence>
<keyword evidence="3" id="KW-0813">Transport</keyword>
<dbReference type="InterPro" id="IPR037177">
    <property type="entry name" value="DLC_sf"/>
</dbReference>
<evidence type="ECO:0000256" key="6">
    <source>
        <dbReference type="ARBA" id="ARBA00022816"/>
    </source>
</evidence>
<dbReference type="WBParaSite" id="EgrG_000940700">
    <property type="protein sequence ID" value="EgrG_000940700"/>
    <property type="gene ID" value="EgrG_000940700"/>
</dbReference>
<evidence type="ECO:0000256" key="10">
    <source>
        <dbReference type="RuleBase" id="RU365010"/>
    </source>
</evidence>
<keyword evidence="6" id="KW-0509">mRNA transport</keyword>
<evidence type="ECO:0000256" key="8">
    <source>
        <dbReference type="ARBA" id="ARBA00023212"/>
    </source>
</evidence>
<organism evidence="11">
    <name type="scientific">Echinococcus granulosus</name>
    <name type="common">Hydatid tapeworm</name>
    <dbReference type="NCBI Taxonomy" id="6210"/>
    <lineage>
        <taxon>Eukaryota</taxon>
        <taxon>Metazoa</taxon>
        <taxon>Spiralia</taxon>
        <taxon>Lophotrochozoa</taxon>
        <taxon>Platyhelminthes</taxon>
        <taxon>Cestoda</taxon>
        <taxon>Eucestoda</taxon>
        <taxon>Cyclophyllidea</taxon>
        <taxon>Taeniidae</taxon>
        <taxon>Echinococcus</taxon>
        <taxon>Echinococcus granulosus group</taxon>
    </lineage>
</organism>
<dbReference type="SMART" id="SM01375">
    <property type="entry name" value="Dynein_light"/>
    <property type="match status" value="1"/>
</dbReference>
<dbReference type="FunFam" id="3.30.740.10:FF:000005">
    <property type="entry name" value="Dynein light chain"/>
    <property type="match status" value="1"/>
</dbReference>
<evidence type="ECO:0000313" key="12">
    <source>
        <dbReference type="Proteomes" id="UP000492820"/>
    </source>
</evidence>
<dbReference type="GO" id="GO:0051028">
    <property type="term" value="P:mRNA transport"/>
    <property type="evidence" value="ECO:0007669"/>
    <property type="project" value="UniProtKB-KW"/>
</dbReference>
<comment type="similarity">
    <text evidence="10">Belongs to the dynein light chain family.</text>
</comment>
<gene>
    <name evidence="11" type="ORF">EgrG_000940700</name>
</gene>
<dbReference type="GO" id="GO:0005868">
    <property type="term" value="C:cytoplasmic dynein complex"/>
    <property type="evidence" value="ECO:0007669"/>
    <property type="project" value="TreeGrafter"/>
</dbReference>
<dbReference type="OrthoDB" id="10033309at2759"/>
<keyword evidence="9" id="KW-0539">Nucleus</keyword>
<dbReference type="SUPFAM" id="SSF54648">
    <property type="entry name" value="DLC"/>
    <property type="match status" value="1"/>
</dbReference>
<keyword evidence="10" id="KW-0243">Dynein</keyword>
<dbReference type="Proteomes" id="UP000492820">
    <property type="component" value="Unassembled WGS sequence"/>
</dbReference>
<reference evidence="13" key="3">
    <citation type="submission" date="2020-10" db="UniProtKB">
        <authorList>
            <consortium name="WormBaseParasite"/>
        </authorList>
    </citation>
    <scope>IDENTIFICATION</scope>
</reference>
<proteinExistence type="inferred from homology"/>
<dbReference type="Gene3D" id="3.30.740.10">
    <property type="entry name" value="Protein Inhibitor Of Neuronal Nitric Oxide Synthase"/>
    <property type="match status" value="1"/>
</dbReference>
<evidence type="ECO:0000313" key="13">
    <source>
        <dbReference type="WBParaSite" id="EgrG_000940700"/>
    </source>
</evidence>
<dbReference type="InterPro" id="IPR001372">
    <property type="entry name" value="Dynein_light_chain_typ-1/2"/>
</dbReference>
<keyword evidence="8 10" id="KW-0206">Cytoskeleton</keyword>
<dbReference type="GO" id="GO:0007017">
    <property type="term" value="P:microtubule-based process"/>
    <property type="evidence" value="ECO:0007669"/>
    <property type="project" value="InterPro"/>
</dbReference>
<keyword evidence="7" id="KW-0653">Protein transport</keyword>
<keyword evidence="10" id="KW-0505">Motor protein</keyword>
<accession>A0A068WGJ4</accession>
<dbReference type="GO" id="GO:0005634">
    <property type="term" value="C:nucleus"/>
    <property type="evidence" value="ECO:0007669"/>
    <property type="project" value="UniProtKB-SubCell"/>
</dbReference>
<dbReference type="Pfam" id="PF01221">
    <property type="entry name" value="Dynein_light"/>
    <property type="match status" value="1"/>
</dbReference>
<evidence type="ECO:0000256" key="9">
    <source>
        <dbReference type="ARBA" id="ARBA00023242"/>
    </source>
</evidence>
<evidence type="ECO:0000256" key="1">
    <source>
        <dbReference type="ARBA" id="ARBA00004123"/>
    </source>
</evidence>
<dbReference type="GO" id="GO:0005874">
    <property type="term" value="C:microtubule"/>
    <property type="evidence" value="ECO:0007669"/>
    <property type="project" value="UniProtKB-KW"/>
</dbReference>
<dbReference type="EMBL" id="LK028577">
    <property type="protein sequence ID" value="CDS16710.1"/>
    <property type="molecule type" value="Genomic_DNA"/>
</dbReference>